<gene>
    <name evidence="8" type="ORF">FB559_6543</name>
</gene>
<dbReference type="SUPFAM" id="SSF47336">
    <property type="entry name" value="ACP-like"/>
    <property type="match status" value="1"/>
</dbReference>
<dbReference type="InterPro" id="IPR016035">
    <property type="entry name" value="Acyl_Trfase/lysoPLipase"/>
</dbReference>
<dbReference type="SMART" id="SM00825">
    <property type="entry name" value="PKS_KS"/>
    <property type="match status" value="1"/>
</dbReference>
<dbReference type="GO" id="GO:0004315">
    <property type="term" value="F:3-oxoacyl-[acyl-carrier-protein] synthase activity"/>
    <property type="evidence" value="ECO:0007669"/>
    <property type="project" value="InterPro"/>
</dbReference>
<dbReference type="PROSITE" id="PS52004">
    <property type="entry name" value="KS3_2"/>
    <property type="match status" value="1"/>
</dbReference>
<dbReference type="SMART" id="SM00826">
    <property type="entry name" value="PKS_DH"/>
    <property type="match status" value="1"/>
</dbReference>
<dbReference type="Gene3D" id="3.10.129.110">
    <property type="entry name" value="Polyketide synthase dehydratase"/>
    <property type="match status" value="1"/>
</dbReference>
<dbReference type="InterPro" id="IPR057326">
    <property type="entry name" value="KR_dom"/>
</dbReference>
<dbReference type="SUPFAM" id="SSF53901">
    <property type="entry name" value="Thiolase-like"/>
    <property type="match status" value="1"/>
</dbReference>
<dbReference type="InterPro" id="IPR014031">
    <property type="entry name" value="Ketoacyl_synth_C"/>
</dbReference>
<feature type="active site" description="Proton acceptor; for dehydratase activity" evidence="4">
    <location>
        <position position="938"/>
    </location>
</feature>
<dbReference type="SUPFAM" id="SSF55048">
    <property type="entry name" value="Probable ACP-binding domain of malonyl-CoA ACP transacylase"/>
    <property type="match status" value="1"/>
</dbReference>
<dbReference type="CDD" id="cd00833">
    <property type="entry name" value="PKS"/>
    <property type="match status" value="1"/>
</dbReference>
<dbReference type="Gene3D" id="3.30.70.3290">
    <property type="match status" value="1"/>
</dbReference>
<dbReference type="Gene3D" id="3.40.366.10">
    <property type="entry name" value="Malonyl-Coenzyme A Acyl Carrier Protein, domain 2"/>
    <property type="match status" value="1"/>
</dbReference>
<dbReference type="GO" id="GO:0006633">
    <property type="term" value="P:fatty acid biosynthetic process"/>
    <property type="evidence" value="ECO:0007669"/>
    <property type="project" value="InterPro"/>
</dbReference>
<dbReference type="InterPro" id="IPR018201">
    <property type="entry name" value="Ketoacyl_synth_AS"/>
</dbReference>
<dbReference type="EMBL" id="VFOZ01000001">
    <property type="protein sequence ID" value="TQM00820.1"/>
    <property type="molecule type" value="Genomic_DNA"/>
</dbReference>
<dbReference type="InterPro" id="IPR049900">
    <property type="entry name" value="PKS_mFAS_DH"/>
</dbReference>
<dbReference type="OrthoDB" id="4537517at2"/>
<dbReference type="GO" id="GO:0031177">
    <property type="term" value="F:phosphopantetheine binding"/>
    <property type="evidence" value="ECO:0007669"/>
    <property type="project" value="InterPro"/>
</dbReference>
<dbReference type="PANTHER" id="PTHR43775">
    <property type="entry name" value="FATTY ACID SYNTHASE"/>
    <property type="match status" value="1"/>
</dbReference>
<dbReference type="SMART" id="SM00822">
    <property type="entry name" value="PKS_KR"/>
    <property type="match status" value="1"/>
</dbReference>
<dbReference type="InterPro" id="IPR042104">
    <property type="entry name" value="PKS_dehydratase_sf"/>
</dbReference>
<accession>A0A543CUN1</accession>
<evidence type="ECO:0000256" key="2">
    <source>
        <dbReference type="ARBA" id="ARBA00022553"/>
    </source>
</evidence>
<dbReference type="InterPro" id="IPR014030">
    <property type="entry name" value="Ketoacyl_synth_N"/>
</dbReference>
<dbReference type="Pfam" id="PF02801">
    <property type="entry name" value="Ketoacyl-synt_C"/>
    <property type="match status" value="1"/>
</dbReference>
<dbReference type="InterPro" id="IPR013968">
    <property type="entry name" value="PKS_KR"/>
</dbReference>
<dbReference type="PROSITE" id="PS00606">
    <property type="entry name" value="KS3_1"/>
    <property type="match status" value="1"/>
</dbReference>
<dbReference type="InterPro" id="IPR016036">
    <property type="entry name" value="Malonyl_transacylase_ACP-bd"/>
</dbReference>
<dbReference type="Gene3D" id="1.10.1200.10">
    <property type="entry name" value="ACP-like"/>
    <property type="match status" value="1"/>
</dbReference>
<keyword evidence="3" id="KW-0808">Transferase</keyword>
<evidence type="ECO:0000313" key="9">
    <source>
        <dbReference type="Proteomes" id="UP000316096"/>
    </source>
</evidence>
<dbReference type="InterPro" id="IPR014043">
    <property type="entry name" value="Acyl_transferase_dom"/>
</dbReference>
<dbReference type="Pfam" id="PF00109">
    <property type="entry name" value="ketoacyl-synt"/>
    <property type="match status" value="1"/>
</dbReference>
<dbReference type="GO" id="GO:0004312">
    <property type="term" value="F:fatty acid synthase activity"/>
    <property type="evidence" value="ECO:0007669"/>
    <property type="project" value="TreeGrafter"/>
</dbReference>
<dbReference type="RefSeq" id="WP_141960657.1">
    <property type="nucleotide sequence ID" value="NZ_VFOZ01000001.1"/>
</dbReference>
<dbReference type="InterPro" id="IPR020841">
    <property type="entry name" value="PKS_Beta-ketoAc_synthase_dom"/>
</dbReference>
<sequence length="1762" mass="186849">MTTLNDVGREPIAIVGMGCRFPGGVNSSAEYWEMLVSGREGIGKIPDGRWDHHVAAGGETAAATRKAVRYGGFLDDIDGFDAAFFGISPREAALIDPQQRITLEVTWEALEHAGVSPDRLTGSDAGVFIGVNTDDYGRRLLEDLPRIEAWTGIGSSLCGIANRVSYTLDLRGPSLVVDTACSASLAALEMACEALRQNTVPLAIAGGVMLMAGPSLTLVMGAAGALSPDGRCKPFDAAADGYGRGEGCGILILKRLSDARRDGDRVFAVIRGGSVNQDGRTNGIMAPSSEAQEHLFRLACRQAGVSPDSVDYVEAHGTGTKVGDPIEAAALAAVFGPGHTPQRPCLIGSVKSNIGHLEAASGVAGVMKAALALHHRMIPPSLNLTKPSPEIDWAESGLRVVTEAIRWTTPEGRPRRAGVSGYGYGGTIAHLVLEEAAPEAAEAIPDVIPDGAPRLYPLSGESPESVREYAGRLADWLHHDGAGTPLEDVGHTLAHRRAHLTHRHGIVAADRDELTTRLRAVAEDRPIDQVSVGTPLEPAAGPGLVWVFSGHGSQWTGMGRELLDGEPVFRDVLESIEPIFRAEIGFSPIEEILGGELRATDRIQPMIFALQAGLAELWGHYGVRPSAIIGHSVGEISAAVAAGILDLHDGARLVCRRSLLLRRAMGHGAMAMVNLPFEEVAGRLGGRQDVVAAISASPSSTVLAGDSSAIEALAEEWRREDGRFVRRVDSDVAFHSAHMDPLLPGLVAAAHDLTPWPARLPTYTTALADPRSTETRDGDYWAANLRNPVRFTQAVEAALEDGYRAFLEISAHPVVLPSMLETFAAARVEETMAAYTLRRNRPEQATMLVNLGTLHGNGVPVGWGAAQPRGHIVDLPRSAWQHRRYVAESPRRSGAHGRAHDPDEHTLLGSSLMVNTSPPTMLWQTDLDLSNRPYPGDHPVQGTEIVPAAVLLNTFVAAARDGGPPPALAEVALRMPVAVGGTRTLQIIFTDGALRLSSRPLDDDSDSGWLTHTTAVVSTPAEQIWADEPFVAAARARCAEPLPGDQVIARLADVSVAAMGFPWQILELSRGEGVMVARVSTRGPDGEEPATWAPLLDAAMSMASIIFSFSGPAVLRMPAHIRRFATTGQPPTEALIGVRTLGGPAGRDTVDVDITTMSGELVARFLGLRYGVPNGDIGAPTSPRRLVHEMVWRPLDLDADASGSPAPGGNGIAAAAPSVAVFVGDDGAAAGALGPALAEAGVRTLTVPQAADLPRFTEPAAVIVVPTGGRETLEAAVDAAWRLVDTAQRLADRGDAERARLWCLTQGVREGESVEQSPLWGVGRVLAGEHPELWGGLVDLDLRDPAAGPLLARLLRTPPGDEIVALRDGGALAARLVPLEQAEARTGRLVGCRADGTYLITGGLGTLGLEVAHWLAGRGARRLVLLGRTGLPPHEEWATVTDPATRDRIESVRALENRGVTVRTLALDIADREQAARLLDAHALGLPPIRGIVHAAGVLDNRLARNVDRRSLHTVMRPKVGGALVLHELFPPASLDFLVLFSSAGPLLGLPGQTAYAAANTFLDALAAHRRAADRDDRTTAIGWTSWRGLGMSTSSEVIDAELAARGTADITAADAFRSWEYVERHDVAHVAVLRTIPLEPGMRRPVILSELLAEEAAAPGGADAADRSWAGLAGEELRNHVVGEVTRQVAAELRLPAEELDPRRPLAGLGLDSVLSLVVRQRLERHFRLRLPSALLWNAQSAQSVGDSLAEMLSAYDGGAE</sequence>
<dbReference type="Gene3D" id="3.40.47.10">
    <property type="match status" value="1"/>
</dbReference>
<evidence type="ECO:0000313" key="8">
    <source>
        <dbReference type="EMBL" id="TQM00820.1"/>
    </source>
</evidence>
<proteinExistence type="predicted"/>
<organism evidence="8 9">
    <name type="scientific">Actinoallomurus bryophytorum</name>
    <dbReference type="NCBI Taxonomy" id="1490222"/>
    <lineage>
        <taxon>Bacteria</taxon>
        <taxon>Bacillati</taxon>
        <taxon>Actinomycetota</taxon>
        <taxon>Actinomycetes</taxon>
        <taxon>Streptosporangiales</taxon>
        <taxon>Thermomonosporaceae</taxon>
        <taxon>Actinoallomurus</taxon>
    </lineage>
</organism>
<feature type="region of interest" description="C-terminal hotdog fold" evidence="4">
    <location>
        <begin position="1039"/>
        <end position="1179"/>
    </location>
</feature>
<feature type="domain" description="Carrier" evidence="5">
    <location>
        <begin position="1677"/>
        <end position="1754"/>
    </location>
</feature>
<reference evidence="8 9" key="1">
    <citation type="submission" date="2019-06" db="EMBL/GenBank/DDBJ databases">
        <title>Sequencing the genomes of 1000 actinobacteria strains.</title>
        <authorList>
            <person name="Klenk H.-P."/>
        </authorList>
    </citation>
    <scope>NUCLEOTIDE SEQUENCE [LARGE SCALE GENOMIC DNA]</scope>
    <source>
        <strain evidence="8 9">DSM 102200</strain>
    </source>
</reference>
<dbReference type="Pfam" id="PF08659">
    <property type="entry name" value="KR"/>
    <property type="match status" value="1"/>
</dbReference>
<dbReference type="SUPFAM" id="SSF52151">
    <property type="entry name" value="FabD/lysophospholipase-like"/>
    <property type="match status" value="1"/>
</dbReference>
<dbReference type="InterPro" id="IPR036736">
    <property type="entry name" value="ACP-like_sf"/>
</dbReference>
<dbReference type="InterPro" id="IPR049552">
    <property type="entry name" value="PKS_DH_N"/>
</dbReference>
<feature type="region of interest" description="N-terminal hotdog fold" evidence="4">
    <location>
        <begin position="905"/>
        <end position="1024"/>
    </location>
</feature>
<evidence type="ECO:0000259" key="5">
    <source>
        <dbReference type="PROSITE" id="PS50075"/>
    </source>
</evidence>
<keyword evidence="9" id="KW-1185">Reference proteome</keyword>
<dbReference type="PROSITE" id="PS52019">
    <property type="entry name" value="PKS_MFAS_DH"/>
    <property type="match status" value="1"/>
</dbReference>
<dbReference type="Pfam" id="PF16197">
    <property type="entry name" value="KAsynt_C_assoc"/>
    <property type="match status" value="1"/>
</dbReference>
<dbReference type="InterPro" id="IPR001227">
    <property type="entry name" value="Ac_transferase_dom_sf"/>
</dbReference>
<dbReference type="SMART" id="SM00827">
    <property type="entry name" value="PKS_AT"/>
    <property type="match status" value="1"/>
</dbReference>
<dbReference type="PROSITE" id="PS50075">
    <property type="entry name" value="CARRIER"/>
    <property type="match status" value="1"/>
</dbReference>
<evidence type="ECO:0000256" key="4">
    <source>
        <dbReference type="PROSITE-ProRule" id="PRU01363"/>
    </source>
</evidence>
<feature type="domain" description="Ketosynthase family 3 (KS3)" evidence="6">
    <location>
        <begin position="9"/>
        <end position="435"/>
    </location>
</feature>
<dbReference type="CDD" id="cd08955">
    <property type="entry name" value="KR_2_FAS_SDR_x"/>
    <property type="match status" value="1"/>
</dbReference>
<dbReference type="InterPro" id="IPR036291">
    <property type="entry name" value="NAD(P)-bd_dom_sf"/>
</dbReference>
<dbReference type="Pfam" id="PF00550">
    <property type="entry name" value="PP-binding"/>
    <property type="match status" value="1"/>
</dbReference>
<dbReference type="SMART" id="SM00823">
    <property type="entry name" value="PKS_PP"/>
    <property type="match status" value="1"/>
</dbReference>
<dbReference type="Pfam" id="PF00698">
    <property type="entry name" value="Acyl_transf_1"/>
    <property type="match status" value="1"/>
</dbReference>
<dbReference type="InterPro" id="IPR020806">
    <property type="entry name" value="PKS_PP-bd"/>
</dbReference>
<name>A0A543CUN1_9ACTN</name>
<dbReference type="Pfam" id="PF21089">
    <property type="entry name" value="PKS_DH_N"/>
    <property type="match status" value="1"/>
</dbReference>
<keyword evidence="2" id="KW-0597">Phosphoprotein</keyword>
<dbReference type="Gene3D" id="3.40.50.720">
    <property type="entry name" value="NAD(P)-binding Rossmann-like Domain"/>
    <property type="match status" value="1"/>
</dbReference>
<evidence type="ECO:0000259" key="7">
    <source>
        <dbReference type="PROSITE" id="PS52019"/>
    </source>
</evidence>
<protein>
    <submittedName>
        <fullName evidence="8">6-methylsalicylic acid synthase</fullName>
    </submittedName>
</protein>
<dbReference type="InterPro" id="IPR020807">
    <property type="entry name" value="PKS_DH"/>
</dbReference>
<dbReference type="SUPFAM" id="SSF51735">
    <property type="entry name" value="NAD(P)-binding Rossmann-fold domains"/>
    <property type="match status" value="2"/>
</dbReference>
<evidence type="ECO:0000256" key="3">
    <source>
        <dbReference type="ARBA" id="ARBA00022679"/>
    </source>
</evidence>
<evidence type="ECO:0000256" key="1">
    <source>
        <dbReference type="ARBA" id="ARBA00022450"/>
    </source>
</evidence>
<feature type="active site" description="Proton donor; for dehydratase activity" evidence="4">
    <location>
        <position position="1097"/>
    </location>
</feature>
<dbReference type="Proteomes" id="UP000316096">
    <property type="component" value="Unassembled WGS sequence"/>
</dbReference>
<dbReference type="InterPro" id="IPR032821">
    <property type="entry name" value="PKS_assoc"/>
</dbReference>
<dbReference type="PANTHER" id="PTHR43775:SF37">
    <property type="entry name" value="SI:DKEY-61P9.11"/>
    <property type="match status" value="1"/>
</dbReference>
<dbReference type="InterPro" id="IPR050091">
    <property type="entry name" value="PKS_NRPS_Biosynth_Enz"/>
</dbReference>
<keyword evidence="1" id="KW-0596">Phosphopantetheine</keyword>
<dbReference type="FunFam" id="3.40.47.10:FF:000019">
    <property type="entry name" value="Polyketide synthase type I"/>
    <property type="match status" value="1"/>
</dbReference>
<dbReference type="InterPro" id="IPR016039">
    <property type="entry name" value="Thiolase-like"/>
</dbReference>
<feature type="domain" description="PKS/mFAS DH" evidence="7">
    <location>
        <begin position="905"/>
        <end position="1179"/>
    </location>
</feature>
<evidence type="ECO:0000259" key="6">
    <source>
        <dbReference type="PROSITE" id="PS52004"/>
    </source>
</evidence>
<comment type="caution">
    <text evidence="8">The sequence shown here is derived from an EMBL/GenBank/DDBJ whole genome shotgun (WGS) entry which is preliminary data.</text>
</comment>
<dbReference type="InterPro" id="IPR009081">
    <property type="entry name" value="PP-bd_ACP"/>
</dbReference>